<gene>
    <name evidence="1" type="ORF">A1s21148_02045</name>
</gene>
<evidence type="ECO:0000313" key="2">
    <source>
        <dbReference type="Proteomes" id="UP000217144"/>
    </source>
</evidence>
<proteinExistence type="predicted"/>
<dbReference type="KEGG" id="plan:A1s21148_02045"/>
<reference evidence="1 2" key="1">
    <citation type="submission" date="2016-07" db="EMBL/GenBank/DDBJ databases">
        <title>High microdiversification within the ubiquitous acI lineage of Actinobacteria.</title>
        <authorList>
            <person name="Neuenschwander S.M."/>
            <person name="Salcher M."/>
            <person name="Ghai R."/>
            <person name="Pernthaler J."/>
        </authorList>
    </citation>
    <scope>NUCLEOTIDE SEQUENCE [LARGE SCALE GENOMIC DNA]</scope>
    <source>
        <strain evidence="1">MMS-21-148</strain>
    </source>
</reference>
<organism evidence="1 2">
    <name type="scientific">Candidatus Planktophila lacus</name>
    <dbReference type="NCBI Taxonomy" id="1884913"/>
    <lineage>
        <taxon>Bacteria</taxon>
        <taxon>Bacillati</taxon>
        <taxon>Actinomycetota</taxon>
        <taxon>Actinomycetes</taxon>
        <taxon>Candidatus Nanopelagicales</taxon>
        <taxon>Candidatus Nanopelagicaceae</taxon>
        <taxon>Candidatus Planktophila</taxon>
    </lineage>
</organism>
<dbReference type="EMBL" id="CP016769">
    <property type="protein sequence ID" value="ASY10338.1"/>
    <property type="molecule type" value="Genomic_DNA"/>
</dbReference>
<keyword evidence="2" id="KW-1185">Reference proteome</keyword>
<evidence type="ECO:0000313" key="1">
    <source>
        <dbReference type="EMBL" id="ASY10338.1"/>
    </source>
</evidence>
<name>A0AAD0E3R0_9ACTN</name>
<sequence>MNLSAISCSTAPSGFSKITVDRTVKVPVNLGQNEGVIAAEAEFNEIVPLTATRVAEATAINFRLVARIVDLSLQVDFQMHSQITAQIVQ</sequence>
<dbReference type="Proteomes" id="UP000217144">
    <property type="component" value="Chromosome"/>
</dbReference>
<accession>A0AAD0E3R0</accession>
<dbReference type="AlphaFoldDB" id="A0AAD0E3R0"/>
<protein>
    <submittedName>
        <fullName evidence="1">Uncharacterized protein</fullName>
    </submittedName>
</protein>